<sequence length="433" mass="51838">MNQDLKKAIRELNVDNKLIRKKTLETIRANREEATEYFLQSLDAMIDDPMTENIRIIDESFFGVFFLAEWKETSAFKKVQKLFHLLGDNIHRWTGDALTENFPAVLWQLYDGDFENLKIGMLDGEMESFARTPFMDIIFQMYTDGEISKSMLLEIMESLEKIPEEENDYLVVTELCLNMVKAHIYEYLPKIRQWFEKDFIDPMIAGYYSDYVDILFEKRFDEGEFVNKDFVLERELHKWYEIEGWENQKGNIQRDFSKIDFNSAVERAYDMLENPFKNVGRNDPCPCGSGKKYKKCHYLIASTFENKDNGIEKNKDRDKHLKYYPRLSFNPETMEDRADFVRDEGRLYLEDLYDRESISIDYYVYLAFKQDNKATFDMRSAEEKKQHEVIKKAYLKRARELYDKKVIKDNIADTEEFDKKYSIHYMVDEWINN</sequence>
<dbReference type="AlphaFoldDB" id="A0A1I5W1P0"/>
<organism evidence="1 2">
    <name type="scientific">Butyrivibrio proteoclasticus</name>
    <dbReference type="NCBI Taxonomy" id="43305"/>
    <lineage>
        <taxon>Bacteria</taxon>
        <taxon>Bacillati</taxon>
        <taxon>Bacillota</taxon>
        <taxon>Clostridia</taxon>
        <taxon>Lachnospirales</taxon>
        <taxon>Lachnospiraceae</taxon>
        <taxon>Butyrivibrio</taxon>
    </lineage>
</organism>
<dbReference type="Pfam" id="PF02810">
    <property type="entry name" value="SEC-C"/>
    <property type="match status" value="1"/>
</dbReference>
<accession>A0A1I5W1P0</accession>
<dbReference type="Pfam" id="PF06685">
    <property type="entry name" value="DUF1186"/>
    <property type="match status" value="1"/>
</dbReference>
<evidence type="ECO:0000313" key="2">
    <source>
        <dbReference type="Proteomes" id="UP000182624"/>
    </source>
</evidence>
<gene>
    <name evidence="1" type="ORF">SAMN04487928_12024</name>
</gene>
<name>A0A1I5W1P0_9FIRM</name>
<dbReference type="eggNOG" id="COG3012">
    <property type="taxonomic scope" value="Bacteria"/>
</dbReference>
<dbReference type="Proteomes" id="UP000182624">
    <property type="component" value="Unassembled WGS sequence"/>
</dbReference>
<evidence type="ECO:0000313" key="1">
    <source>
        <dbReference type="EMBL" id="SFQ13507.1"/>
    </source>
</evidence>
<dbReference type="Gene3D" id="3.10.450.50">
    <property type="match status" value="1"/>
</dbReference>
<keyword evidence="2" id="KW-1185">Reference proteome</keyword>
<reference evidence="2" key="1">
    <citation type="submission" date="2016-10" db="EMBL/GenBank/DDBJ databases">
        <authorList>
            <person name="Varghese N."/>
            <person name="Submissions S."/>
        </authorList>
    </citation>
    <scope>NUCLEOTIDE SEQUENCE [LARGE SCALE GENOMIC DNA]</scope>
    <source>
        <strain evidence="2">P18</strain>
    </source>
</reference>
<protein>
    <submittedName>
        <fullName evidence="1">SEC-C motif-containing protein</fullName>
    </submittedName>
</protein>
<dbReference type="RefSeq" id="WP_074889457.1">
    <property type="nucleotide sequence ID" value="NZ_FOXO01000020.1"/>
</dbReference>
<dbReference type="InterPro" id="IPR004027">
    <property type="entry name" value="SEC_C_motif"/>
</dbReference>
<dbReference type="OrthoDB" id="18359at2"/>
<dbReference type="SUPFAM" id="SSF103642">
    <property type="entry name" value="Sec-C motif"/>
    <property type="match status" value="1"/>
</dbReference>
<dbReference type="InterPro" id="IPR010602">
    <property type="entry name" value="DUF1186"/>
</dbReference>
<dbReference type="EMBL" id="FOXO01000020">
    <property type="protein sequence ID" value="SFQ13507.1"/>
    <property type="molecule type" value="Genomic_DNA"/>
</dbReference>
<proteinExistence type="predicted"/>